<feature type="non-terminal residue" evidence="2">
    <location>
        <position position="1040"/>
    </location>
</feature>
<comment type="caution">
    <text evidence="2">The sequence shown here is derived from an EMBL/GenBank/DDBJ whole genome shotgun (WGS) entry which is preliminary data.</text>
</comment>
<feature type="region of interest" description="Disordered" evidence="1">
    <location>
        <begin position="10"/>
        <end position="61"/>
    </location>
</feature>
<organism evidence="2 3">
    <name type="scientific">Streptomyces hainanensis</name>
    <dbReference type="NCBI Taxonomy" id="402648"/>
    <lineage>
        <taxon>Bacteria</taxon>
        <taxon>Bacillati</taxon>
        <taxon>Actinomycetota</taxon>
        <taxon>Actinomycetes</taxon>
        <taxon>Kitasatosporales</taxon>
        <taxon>Streptomycetaceae</taxon>
        <taxon>Streptomyces</taxon>
    </lineage>
</organism>
<feature type="region of interest" description="Disordered" evidence="1">
    <location>
        <begin position="878"/>
        <end position="900"/>
    </location>
</feature>
<evidence type="ECO:0000313" key="2">
    <source>
        <dbReference type="EMBL" id="TDC68064.1"/>
    </source>
</evidence>
<proteinExistence type="predicted"/>
<feature type="compositionally biased region" description="Basic and acidic residues" evidence="1">
    <location>
        <begin position="1013"/>
        <end position="1027"/>
    </location>
</feature>
<dbReference type="AlphaFoldDB" id="A0A4R4SYW4"/>
<accession>A0A4R4SYW4</accession>
<keyword evidence="3" id="KW-1185">Reference proteome</keyword>
<reference evidence="2 3" key="1">
    <citation type="submission" date="2019-03" db="EMBL/GenBank/DDBJ databases">
        <title>Draft genome sequences of novel Actinobacteria.</title>
        <authorList>
            <person name="Sahin N."/>
            <person name="Ay H."/>
            <person name="Saygin H."/>
        </authorList>
    </citation>
    <scope>NUCLEOTIDE SEQUENCE [LARGE SCALE GENOMIC DNA]</scope>
    <source>
        <strain evidence="2 3">DSM 41900</strain>
    </source>
</reference>
<protein>
    <submittedName>
        <fullName evidence="2">Sugar-binding protein</fullName>
    </submittedName>
</protein>
<feature type="compositionally biased region" description="Gly residues" evidence="1">
    <location>
        <begin position="1028"/>
        <end position="1040"/>
    </location>
</feature>
<sequence length="1040" mass="112182">MVGSLFQAVSFPSAAADSDDQTVTAEPIDGSDGIPVLERPTDDAPRVPEEAPRATWPEPGPVDVRLSTGGAANALATRAGDLPIWLQAESGPAPLLRRQDVTAEVTVLDREATEAAGVDGVLFTVAQQTTVAGARAADQSVDVQLGYGSFAQAYGGGYGSRLTLHQLPTCALETPDEPECRERAPLDTVNDTEQQTLTAQAVALDATQPLVLAAAADDASMGSDYGATSLSPSSTWNVGLNTGDFSWSYPIGVPDVPGGLVPGLGISYSSGSIDGRTGNTNNQASWIGDGFDLWPGYIERRYQSCAEEDVENANGQKVGDLCWEYDNAYLSFNGKGGELVPVGDGEWKLQNDDGTRVRRLNSSARANGDNDNEYWELTSPDGTRYYFGYHRLPGWASGNETTDSVWTVPVYGNDAGEECHAATLAASWCNQGWRWNLDYVVDPLGNTMAYYYDTEANYYGRLLDPAAGSRYIRGGTIDRIDYGLRDTGNIYNQQPLATVDFTSGTRCLPQSGVNCDASAIDANEPYWYDTPWDLNCASGSRCDDGRSSPSFWTRNRLTGISTSVRENGTVRNVDSWSLTHRWGQADIDYQLLLESIQRTGHTGPTSAPNVTLPRTSFTYAQLPNRLDRIGDGYAPFIKERVATITDDVGGQIDVDYSDPGCSFDALPTPQSNTTRCFPQFIGGGVNEDPDQEWFNKYVVTSVSATDRTGGALPQVTRYQYLGDAAWHYDDDNGLTPASEKTWSQWRGYGHVRVQTGGEGDDGMISQEDTYFLRGMHGDRRDPGGGTKSVTVSLPQGEGDSITDHAAYQGFAYRTATYDGVDGRILEKSVSRPWSHETARDERSWGDITANFSGTSRTSTWTSLDDGAGARWRSTRVDTSYDDDAGRPTQVHDLGDTSTTADDRCDRTTYVDNADSNILSLVSHEEAVAVGCDATPNRAEDVISDVRYAYDGRDYGQAPTVGLVTRTATLKEHDGSTARYLESGVTYDGYGRVLTSTDLTANVTATGSTVTRSARSDGGEVGHGEGRGVGEGPPGGHGRHQ</sequence>
<dbReference type="EMBL" id="SMKI01000393">
    <property type="protein sequence ID" value="TDC68064.1"/>
    <property type="molecule type" value="Genomic_DNA"/>
</dbReference>
<dbReference type="Proteomes" id="UP000295345">
    <property type="component" value="Unassembled WGS sequence"/>
</dbReference>
<feature type="region of interest" description="Disordered" evidence="1">
    <location>
        <begin position="1005"/>
        <end position="1040"/>
    </location>
</feature>
<gene>
    <name evidence="2" type="ORF">E1283_27965</name>
</gene>
<evidence type="ECO:0000256" key="1">
    <source>
        <dbReference type="SAM" id="MobiDB-lite"/>
    </source>
</evidence>
<name>A0A4R4SYW4_9ACTN</name>
<feature type="compositionally biased region" description="Basic and acidic residues" evidence="1">
    <location>
        <begin position="39"/>
        <end position="52"/>
    </location>
</feature>
<evidence type="ECO:0000313" key="3">
    <source>
        <dbReference type="Proteomes" id="UP000295345"/>
    </source>
</evidence>